<keyword evidence="4" id="KW-1185">Reference proteome</keyword>
<comment type="caution">
    <text evidence="3">The sequence shown here is derived from an EMBL/GenBank/DDBJ whole genome shotgun (WGS) entry which is preliminary data.</text>
</comment>
<feature type="region of interest" description="Disordered" evidence="2">
    <location>
        <begin position="461"/>
        <end position="494"/>
    </location>
</feature>
<feature type="compositionally biased region" description="Acidic residues" evidence="2">
    <location>
        <begin position="468"/>
        <end position="494"/>
    </location>
</feature>
<organism evidence="3 4">
    <name type="scientific">Rhizobium puerariae</name>
    <dbReference type="NCBI Taxonomy" id="1585791"/>
    <lineage>
        <taxon>Bacteria</taxon>
        <taxon>Pseudomonadati</taxon>
        <taxon>Pseudomonadota</taxon>
        <taxon>Alphaproteobacteria</taxon>
        <taxon>Hyphomicrobiales</taxon>
        <taxon>Rhizobiaceae</taxon>
        <taxon>Rhizobium/Agrobacterium group</taxon>
        <taxon>Rhizobium</taxon>
    </lineage>
</organism>
<gene>
    <name evidence="3" type="ORF">ACFFP0_27200</name>
</gene>
<protein>
    <submittedName>
        <fullName evidence="3">Chromosome partitioning protein ParB</fullName>
    </submittedName>
</protein>
<sequence>MQQLSAFTVSDDHAKQEEVWNSLPSWNRDSRSIKSALQSEAMKANDKRIKFIGGIDVYETAGGTVKRDLFDEQNSGYALDVALVERLVVEKLETEAENLRAEGWKWVVCVSELPREAHYMSRVYPRNVPLTDEQQAELRGLEEEYAELAELIEAGVADDGAEPRTEAIQARMTALAATGEAYDSDDLAKAGCYVLMDYYGKLSVERGLIRPEAEQDEPADDGVEGTNEGSEPLSSRAGAQPEPSFSLSAALVQELTAQKTAAIRAELAHNPDVALAAVVHAMLAGLFHPYGSTDETCVEVKVTSEKLETSIKNPATCKGIMTLDDLRENYGHTIPGNPHDLWEWCLEQPTTTLLDLLAYAVAKSVNALQLPHYERRKQRAHADRLAQALKIDMTQWFEPTAENYFGRISKTGIEQALTEAKGADFAAGVSGMKKADAAAYAERQIAGTGWLPALLKIAPTADRKSEQGDDDQLAPFDLDDQPEAENDQFPEAAE</sequence>
<evidence type="ECO:0000256" key="1">
    <source>
        <dbReference type="SAM" id="Coils"/>
    </source>
</evidence>
<feature type="region of interest" description="Disordered" evidence="2">
    <location>
        <begin position="211"/>
        <end position="241"/>
    </location>
</feature>
<evidence type="ECO:0000313" key="3">
    <source>
        <dbReference type="EMBL" id="MFB9952548.1"/>
    </source>
</evidence>
<dbReference type="RefSeq" id="WP_377265353.1">
    <property type="nucleotide sequence ID" value="NZ_JBHMAA010000035.1"/>
</dbReference>
<evidence type="ECO:0000256" key="2">
    <source>
        <dbReference type="SAM" id="MobiDB-lite"/>
    </source>
</evidence>
<feature type="compositionally biased region" description="Acidic residues" evidence="2">
    <location>
        <begin position="214"/>
        <end position="223"/>
    </location>
</feature>
<keyword evidence="1" id="KW-0175">Coiled coil</keyword>
<evidence type="ECO:0000313" key="4">
    <source>
        <dbReference type="Proteomes" id="UP001589692"/>
    </source>
</evidence>
<dbReference type="Proteomes" id="UP001589692">
    <property type="component" value="Unassembled WGS sequence"/>
</dbReference>
<feature type="coiled-coil region" evidence="1">
    <location>
        <begin position="131"/>
        <end position="158"/>
    </location>
</feature>
<accession>A0ABV6APJ8</accession>
<proteinExistence type="predicted"/>
<dbReference type="EMBL" id="JBHMAA010000035">
    <property type="protein sequence ID" value="MFB9952548.1"/>
    <property type="molecule type" value="Genomic_DNA"/>
</dbReference>
<reference evidence="3 4" key="1">
    <citation type="submission" date="2024-09" db="EMBL/GenBank/DDBJ databases">
        <authorList>
            <person name="Sun Q."/>
            <person name="Mori K."/>
        </authorList>
    </citation>
    <scope>NUCLEOTIDE SEQUENCE [LARGE SCALE GENOMIC DNA]</scope>
    <source>
        <strain evidence="3 4">TBRC 4938</strain>
    </source>
</reference>
<name>A0ABV6APJ8_9HYPH</name>